<evidence type="ECO:0000313" key="2">
    <source>
        <dbReference type="EMBL" id="MFD2054513.1"/>
    </source>
</evidence>
<keyword evidence="1" id="KW-0472">Membrane</keyword>
<reference evidence="3" key="1">
    <citation type="journal article" date="2019" name="Int. J. Syst. Evol. Microbiol.">
        <title>The Global Catalogue of Microorganisms (GCM) 10K type strain sequencing project: providing services to taxonomists for standard genome sequencing and annotation.</title>
        <authorList>
            <consortium name="The Broad Institute Genomics Platform"/>
            <consortium name="The Broad Institute Genome Sequencing Center for Infectious Disease"/>
            <person name="Wu L."/>
            <person name="Ma J."/>
        </authorList>
    </citation>
    <scope>NUCLEOTIDE SEQUENCE [LARGE SCALE GENOMIC DNA]</scope>
    <source>
        <strain evidence="3">CGMCC 1.16226</strain>
    </source>
</reference>
<dbReference type="Proteomes" id="UP001597349">
    <property type="component" value="Unassembled WGS sequence"/>
</dbReference>
<keyword evidence="3" id="KW-1185">Reference proteome</keyword>
<dbReference type="RefSeq" id="WP_379020139.1">
    <property type="nucleotide sequence ID" value="NZ_JBHUGY010000025.1"/>
</dbReference>
<gene>
    <name evidence="2" type="ORF">ACFSQT_15870</name>
</gene>
<keyword evidence="1" id="KW-1133">Transmembrane helix</keyword>
<accession>A0ABW4WF47</accession>
<dbReference type="EMBL" id="JBHUGY010000025">
    <property type="protein sequence ID" value="MFD2054513.1"/>
    <property type="molecule type" value="Genomic_DNA"/>
</dbReference>
<proteinExistence type="predicted"/>
<evidence type="ECO:0000256" key="1">
    <source>
        <dbReference type="SAM" id="Phobius"/>
    </source>
</evidence>
<name>A0ABW4WF47_9HYPH</name>
<comment type="caution">
    <text evidence="2">The sequence shown here is derived from an EMBL/GenBank/DDBJ whole genome shotgun (WGS) entry which is preliminary data.</text>
</comment>
<feature type="transmembrane region" description="Helical" evidence="1">
    <location>
        <begin position="7"/>
        <end position="29"/>
    </location>
</feature>
<sequence>MTLRENLRGIVITSLVVGVCAVAIGALIARQSSPIVDVERLTGTVASVLDASPAPDTGLTGGFRYLYGIRLDENSPLVFVYDAVPRAAGSGVSIERQHHENGIDTFRLLGE</sequence>
<organism evidence="2 3">
    <name type="scientific">Mesorhizobium calcicola</name>
    <dbReference type="NCBI Taxonomy" id="1300310"/>
    <lineage>
        <taxon>Bacteria</taxon>
        <taxon>Pseudomonadati</taxon>
        <taxon>Pseudomonadota</taxon>
        <taxon>Alphaproteobacteria</taxon>
        <taxon>Hyphomicrobiales</taxon>
        <taxon>Phyllobacteriaceae</taxon>
        <taxon>Mesorhizobium</taxon>
    </lineage>
</organism>
<evidence type="ECO:0000313" key="3">
    <source>
        <dbReference type="Proteomes" id="UP001597349"/>
    </source>
</evidence>
<keyword evidence="1" id="KW-0812">Transmembrane</keyword>
<protein>
    <submittedName>
        <fullName evidence="2">Uncharacterized protein</fullName>
    </submittedName>
</protein>